<dbReference type="Proteomes" id="UP000249248">
    <property type="component" value="Unassembled WGS sequence"/>
</dbReference>
<accession>A0A2W1NFG6</accession>
<dbReference type="PANTHER" id="PTHR46268:SF6">
    <property type="entry name" value="UNIVERSAL STRESS PROTEIN UP12"/>
    <property type="match status" value="1"/>
</dbReference>
<dbReference type="PANTHER" id="PTHR46268">
    <property type="entry name" value="STRESS RESPONSE PROTEIN NHAX"/>
    <property type="match status" value="1"/>
</dbReference>
<organism evidence="3 4">
    <name type="scientific">Putridiphycobacter roseus</name>
    <dbReference type="NCBI Taxonomy" id="2219161"/>
    <lineage>
        <taxon>Bacteria</taxon>
        <taxon>Pseudomonadati</taxon>
        <taxon>Bacteroidota</taxon>
        <taxon>Flavobacteriia</taxon>
        <taxon>Flavobacteriales</taxon>
        <taxon>Crocinitomicaceae</taxon>
        <taxon>Putridiphycobacter</taxon>
    </lineage>
</organism>
<dbReference type="AlphaFoldDB" id="A0A2W1NFG6"/>
<dbReference type="CDD" id="cd00293">
    <property type="entry name" value="USP-like"/>
    <property type="match status" value="1"/>
</dbReference>
<dbReference type="OrthoDB" id="1522603at2"/>
<sequence length="267" mass="29718">MNSRNLLVPYDFTSAADVALTYAISLAKKLSAEINLIHVVKESKAVKKSKTKLEEVIHKLGTDNKGVLIHPIVRIGDIFSDISSAGKELRSSIVIMGTHGAKGMQRVFGSFAIKIITSTHIPFIIVQKDYKPSDLERIVVPIDVSKESLQVEQVVSAVAKETKSEVFVVAENHQDTALKIKVAVHFKVITEQFDSVGVKYHTESIKRLASKEILDYTKKVKGDLIGIAYHTDSILPQFDRIFQDLITNDEKIPVLIINAKEVGNYFF</sequence>
<name>A0A2W1NFG6_9FLAO</name>
<comment type="similarity">
    <text evidence="1">Belongs to the universal stress protein A family.</text>
</comment>
<dbReference type="InterPro" id="IPR006015">
    <property type="entry name" value="Universal_stress_UspA"/>
</dbReference>
<feature type="domain" description="UspA" evidence="2">
    <location>
        <begin position="4"/>
        <end position="126"/>
    </location>
</feature>
<evidence type="ECO:0000313" key="4">
    <source>
        <dbReference type="Proteomes" id="UP000249248"/>
    </source>
</evidence>
<dbReference type="Gene3D" id="3.40.50.12370">
    <property type="match status" value="1"/>
</dbReference>
<dbReference type="RefSeq" id="WP_111061994.1">
    <property type="nucleotide sequence ID" value="NZ_JBHUCU010000002.1"/>
</dbReference>
<evidence type="ECO:0000256" key="1">
    <source>
        <dbReference type="ARBA" id="ARBA00008791"/>
    </source>
</evidence>
<dbReference type="SUPFAM" id="SSF52402">
    <property type="entry name" value="Adenine nucleotide alpha hydrolases-like"/>
    <property type="match status" value="2"/>
</dbReference>
<dbReference type="InterPro" id="IPR006016">
    <property type="entry name" value="UspA"/>
</dbReference>
<dbReference type="PRINTS" id="PR01438">
    <property type="entry name" value="UNVRSLSTRESS"/>
</dbReference>
<reference evidence="3 4" key="1">
    <citation type="submission" date="2018-06" db="EMBL/GenBank/DDBJ databases">
        <title>The draft genome sequence of Crocinitomix sp. SM1701.</title>
        <authorList>
            <person name="Zhang X."/>
        </authorList>
    </citation>
    <scope>NUCLEOTIDE SEQUENCE [LARGE SCALE GENOMIC DNA]</scope>
    <source>
        <strain evidence="3 4">SM1701</strain>
    </source>
</reference>
<protein>
    <recommendedName>
        <fullName evidence="2">UspA domain-containing protein</fullName>
    </recommendedName>
</protein>
<keyword evidence="4" id="KW-1185">Reference proteome</keyword>
<proteinExistence type="inferred from homology"/>
<gene>
    <name evidence="3" type="ORF">DNU06_04285</name>
</gene>
<evidence type="ECO:0000259" key="2">
    <source>
        <dbReference type="Pfam" id="PF00582"/>
    </source>
</evidence>
<dbReference type="Pfam" id="PF00582">
    <property type="entry name" value="Usp"/>
    <property type="match status" value="1"/>
</dbReference>
<comment type="caution">
    <text evidence="3">The sequence shown here is derived from an EMBL/GenBank/DDBJ whole genome shotgun (WGS) entry which is preliminary data.</text>
</comment>
<dbReference type="EMBL" id="QKSB01000002">
    <property type="protein sequence ID" value="PZE17843.1"/>
    <property type="molecule type" value="Genomic_DNA"/>
</dbReference>
<evidence type="ECO:0000313" key="3">
    <source>
        <dbReference type="EMBL" id="PZE17843.1"/>
    </source>
</evidence>